<sequence length="317" mass="34008">MYHKGGQAPQSATSSYFPGSTFGTSMQQPTGGGALQQGLQYQGPSGTTEGPYTAPAPTSQGGGSSLHSSSAGSSRQASASDPIQVLTITTSSGQYQVPVDVHQASRLADEKRARNAGASARFRQRRKEKEKEASTNIEKLQQQSRDLERRVREVEQERDFYRGERDRLRDVVYRTPETRHFAMQSPPSPLSMRPGSSFPGPSGGPPSSSGYQPAPGPERAPRRRRMDTQGEFTPLPYSLPSASTLPPVPGPGPGQSFPPGPPQGPQGLPPMRMEGPARSPTTGPNQPPATTGGPQPPFDPYSRGPYERAWPSDSSRR</sequence>
<feature type="domain" description="BZIP" evidence="7">
    <location>
        <begin position="110"/>
        <end position="168"/>
    </location>
</feature>
<dbReference type="PROSITE" id="PS50217">
    <property type="entry name" value="BZIP"/>
    <property type="match status" value="1"/>
</dbReference>
<evidence type="ECO:0000259" key="7">
    <source>
        <dbReference type="PROSITE" id="PS50217"/>
    </source>
</evidence>
<feature type="region of interest" description="Disordered" evidence="6">
    <location>
        <begin position="106"/>
        <end position="317"/>
    </location>
</feature>
<dbReference type="EMBL" id="QGMK01003454">
    <property type="protein sequence ID" value="TVY52692.1"/>
    <property type="molecule type" value="Genomic_DNA"/>
</dbReference>
<dbReference type="PANTHER" id="PTHR13044:SF14">
    <property type="entry name" value="CRYPTOCEPHAL, ISOFORM A"/>
    <property type="match status" value="1"/>
</dbReference>
<keyword evidence="5" id="KW-0539">Nucleus</keyword>
<feature type="compositionally biased region" description="Pro residues" evidence="6">
    <location>
        <begin position="246"/>
        <end position="268"/>
    </location>
</feature>
<dbReference type="GO" id="GO:0005634">
    <property type="term" value="C:nucleus"/>
    <property type="evidence" value="ECO:0007669"/>
    <property type="project" value="UniProtKB-SubCell"/>
</dbReference>
<dbReference type="AlphaFoldDB" id="A0A8T9BUR9"/>
<comment type="caution">
    <text evidence="8">The sequence shown here is derived from an EMBL/GenBank/DDBJ whole genome shotgun (WGS) entry which is preliminary data.</text>
</comment>
<evidence type="ECO:0000256" key="4">
    <source>
        <dbReference type="ARBA" id="ARBA00023163"/>
    </source>
</evidence>
<dbReference type="CDD" id="cd14705">
    <property type="entry name" value="bZIP_Zip1"/>
    <property type="match status" value="1"/>
</dbReference>
<feature type="compositionally biased region" description="Polar residues" evidence="6">
    <location>
        <begin position="8"/>
        <end position="26"/>
    </location>
</feature>
<feature type="non-terminal residue" evidence="8">
    <location>
        <position position="317"/>
    </location>
</feature>
<feature type="region of interest" description="Disordered" evidence="6">
    <location>
        <begin position="1"/>
        <end position="85"/>
    </location>
</feature>
<organism evidence="8 9">
    <name type="scientific">Lachnellula suecica</name>
    <dbReference type="NCBI Taxonomy" id="602035"/>
    <lineage>
        <taxon>Eukaryota</taxon>
        <taxon>Fungi</taxon>
        <taxon>Dikarya</taxon>
        <taxon>Ascomycota</taxon>
        <taxon>Pezizomycotina</taxon>
        <taxon>Leotiomycetes</taxon>
        <taxon>Helotiales</taxon>
        <taxon>Lachnaceae</taxon>
        <taxon>Lachnellula</taxon>
    </lineage>
</organism>
<dbReference type="GO" id="GO:0000977">
    <property type="term" value="F:RNA polymerase II transcription regulatory region sequence-specific DNA binding"/>
    <property type="evidence" value="ECO:0007669"/>
    <property type="project" value="TreeGrafter"/>
</dbReference>
<name>A0A8T9BUR9_9HELO</name>
<feature type="compositionally biased region" description="Low complexity" evidence="6">
    <location>
        <begin position="194"/>
        <end position="213"/>
    </location>
</feature>
<dbReference type="PANTHER" id="PTHR13044">
    <property type="entry name" value="ACTIVATING TRANSCRIPTION FACTOR ATF 4/5"/>
    <property type="match status" value="1"/>
</dbReference>
<dbReference type="PROSITE" id="PS00036">
    <property type="entry name" value="BZIP_BASIC"/>
    <property type="match status" value="1"/>
</dbReference>
<evidence type="ECO:0000256" key="6">
    <source>
        <dbReference type="SAM" id="MobiDB-lite"/>
    </source>
</evidence>
<evidence type="ECO:0000313" key="9">
    <source>
        <dbReference type="Proteomes" id="UP000469558"/>
    </source>
</evidence>
<gene>
    <name evidence="8" type="ORF">LSUE1_G010298</name>
</gene>
<feature type="compositionally biased region" description="Basic and acidic residues" evidence="6">
    <location>
        <begin position="145"/>
        <end position="180"/>
    </location>
</feature>
<feature type="compositionally biased region" description="Polar residues" evidence="6">
    <location>
        <begin position="134"/>
        <end position="144"/>
    </location>
</feature>
<proteinExistence type="predicted"/>
<feature type="compositionally biased region" description="Low complexity" evidence="6">
    <location>
        <begin position="65"/>
        <end position="80"/>
    </location>
</feature>
<dbReference type="OrthoDB" id="2247093at2759"/>
<keyword evidence="3" id="KW-0238">DNA-binding</keyword>
<evidence type="ECO:0000313" key="8">
    <source>
        <dbReference type="EMBL" id="TVY52692.1"/>
    </source>
</evidence>
<keyword evidence="2" id="KW-0805">Transcription regulation</keyword>
<dbReference type="Proteomes" id="UP000469558">
    <property type="component" value="Unassembled WGS sequence"/>
</dbReference>
<dbReference type="GO" id="GO:0001228">
    <property type="term" value="F:DNA-binding transcription activator activity, RNA polymerase II-specific"/>
    <property type="evidence" value="ECO:0007669"/>
    <property type="project" value="TreeGrafter"/>
</dbReference>
<dbReference type="Gene3D" id="1.20.5.170">
    <property type="match status" value="1"/>
</dbReference>
<keyword evidence="9" id="KW-1185">Reference proteome</keyword>
<comment type="subcellular location">
    <subcellularLocation>
        <location evidence="1">Nucleus</location>
    </subcellularLocation>
</comment>
<evidence type="ECO:0000256" key="3">
    <source>
        <dbReference type="ARBA" id="ARBA00023125"/>
    </source>
</evidence>
<keyword evidence="4" id="KW-0804">Transcription</keyword>
<evidence type="ECO:0000256" key="2">
    <source>
        <dbReference type="ARBA" id="ARBA00023015"/>
    </source>
</evidence>
<protein>
    <recommendedName>
        <fullName evidence="7">BZIP domain-containing protein</fullName>
    </recommendedName>
</protein>
<accession>A0A8T9BUR9</accession>
<feature type="compositionally biased region" description="Low complexity" evidence="6">
    <location>
        <begin position="280"/>
        <end position="293"/>
    </location>
</feature>
<reference evidence="8 9" key="1">
    <citation type="submission" date="2018-05" db="EMBL/GenBank/DDBJ databases">
        <title>Genome sequencing and assembly of the regulated plant pathogen Lachnellula willkommii and related sister species for the development of diagnostic species identification markers.</title>
        <authorList>
            <person name="Giroux E."/>
            <person name="Bilodeau G."/>
        </authorList>
    </citation>
    <scope>NUCLEOTIDE SEQUENCE [LARGE SCALE GENOMIC DNA]</scope>
    <source>
        <strain evidence="8 9">CBS 268.59</strain>
    </source>
</reference>
<evidence type="ECO:0000256" key="5">
    <source>
        <dbReference type="ARBA" id="ARBA00023242"/>
    </source>
</evidence>
<evidence type="ECO:0000256" key="1">
    <source>
        <dbReference type="ARBA" id="ARBA00004123"/>
    </source>
</evidence>
<dbReference type="InterPro" id="IPR004827">
    <property type="entry name" value="bZIP"/>
</dbReference>